<organism evidence="2 3">
    <name type="scientific">Mucuna pruriens</name>
    <name type="common">Velvet bean</name>
    <name type="synonym">Dolichos pruriens</name>
    <dbReference type="NCBI Taxonomy" id="157652"/>
    <lineage>
        <taxon>Eukaryota</taxon>
        <taxon>Viridiplantae</taxon>
        <taxon>Streptophyta</taxon>
        <taxon>Embryophyta</taxon>
        <taxon>Tracheophyta</taxon>
        <taxon>Spermatophyta</taxon>
        <taxon>Magnoliopsida</taxon>
        <taxon>eudicotyledons</taxon>
        <taxon>Gunneridae</taxon>
        <taxon>Pentapetalae</taxon>
        <taxon>rosids</taxon>
        <taxon>fabids</taxon>
        <taxon>Fabales</taxon>
        <taxon>Fabaceae</taxon>
        <taxon>Papilionoideae</taxon>
        <taxon>50 kb inversion clade</taxon>
        <taxon>NPAAA clade</taxon>
        <taxon>indigoferoid/millettioid clade</taxon>
        <taxon>Phaseoleae</taxon>
        <taxon>Mucuna</taxon>
    </lineage>
</organism>
<dbReference type="InterPro" id="IPR043502">
    <property type="entry name" value="DNA/RNA_pol_sf"/>
</dbReference>
<protein>
    <submittedName>
        <fullName evidence="2">Uncharacterized protein</fullName>
    </submittedName>
</protein>
<gene>
    <name evidence="2" type="ORF">CR513_47908</name>
</gene>
<dbReference type="OrthoDB" id="1928766at2759"/>
<dbReference type="EMBL" id="QJKJ01010854">
    <property type="protein sequence ID" value="RDX72584.1"/>
    <property type="molecule type" value="Genomic_DNA"/>
</dbReference>
<comment type="caution">
    <text evidence="2">The sequence shown here is derived from an EMBL/GenBank/DDBJ whole genome shotgun (WGS) entry which is preliminary data.</text>
</comment>
<feature type="region of interest" description="Disordered" evidence="1">
    <location>
        <begin position="129"/>
        <end position="149"/>
    </location>
</feature>
<dbReference type="InterPro" id="IPR043128">
    <property type="entry name" value="Rev_trsase/Diguanyl_cyclase"/>
</dbReference>
<sequence length="230" mass="25490">MKYLVADRVGTVRVDQGVAHRCYKASLKFDSRGEGLAIRRTSNRAQVHFLNLDLHQNLGGLEASVNGGLKGSLDQLEFDEEDEYRQGSGGESREVADSFPLGESRQDMLRVDPNFLCYSLSIAPRTHSVTQKKRRLGEEKGGDKQATSCPLHKGIPFSGKWRMCTDYTDMNKACPKDPYLLPSIDRLVDGASRYGLLSFMETYSRCHVSTFDGQGLQGSYRSRAGGACGH</sequence>
<name>A0A371F2W7_MUCPR</name>
<dbReference type="InterPro" id="IPR053134">
    <property type="entry name" value="RNA-dir_DNA_polymerase"/>
</dbReference>
<dbReference type="PANTHER" id="PTHR24559:SF430">
    <property type="entry name" value="RNA-DIRECTED DNA POLYMERASE"/>
    <property type="match status" value="1"/>
</dbReference>
<proteinExistence type="predicted"/>
<dbReference type="Proteomes" id="UP000257109">
    <property type="component" value="Unassembled WGS sequence"/>
</dbReference>
<dbReference type="Gene3D" id="3.30.70.270">
    <property type="match status" value="1"/>
</dbReference>
<evidence type="ECO:0000313" key="3">
    <source>
        <dbReference type="Proteomes" id="UP000257109"/>
    </source>
</evidence>
<feature type="non-terminal residue" evidence="2">
    <location>
        <position position="1"/>
    </location>
</feature>
<evidence type="ECO:0000256" key="1">
    <source>
        <dbReference type="SAM" id="MobiDB-lite"/>
    </source>
</evidence>
<reference evidence="2" key="1">
    <citation type="submission" date="2018-05" db="EMBL/GenBank/DDBJ databases">
        <title>Draft genome of Mucuna pruriens seed.</title>
        <authorList>
            <person name="Nnadi N.E."/>
            <person name="Vos R."/>
            <person name="Hasami M.H."/>
            <person name="Devisetty U.K."/>
            <person name="Aguiy J.C."/>
        </authorList>
    </citation>
    <scope>NUCLEOTIDE SEQUENCE [LARGE SCALE GENOMIC DNA]</scope>
    <source>
        <strain evidence="2">JCA_2017</strain>
    </source>
</reference>
<keyword evidence="3" id="KW-1185">Reference proteome</keyword>
<dbReference type="AlphaFoldDB" id="A0A371F2W7"/>
<dbReference type="SUPFAM" id="SSF56672">
    <property type="entry name" value="DNA/RNA polymerases"/>
    <property type="match status" value="1"/>
</dbReference>
<accession>A0A371F2W7</accession>
<evidence type="ECO:0000313" key="2">
    <source>
        <dbReference type="EMBL" id="RDX72584.1"/>
    </source>
</evidence>
<dbReference type="PANTHER" id="PTHR24559">
    <property type="entry name" value="TRANSPOSON TY3-I GAG-POL POLYPROTEIN"/>
    <property type="match status" value="1"/>
</dbReference>